<dbReference type="Gene3D" id="3.30.830.10">
    <property type="entry name" value="Metalloenzyme, LuxS/M16 peptidase-like"/>
    <property type="match status" value="1"/>
</dbReference>
<reference evidence="1" key="1">
    <citation type="submission" date="2018-11" db="EMBL/GenBank/DDBJ databases">
        <authorList>
            <consortium name="Pathogen Informatics"/>
        </authorList>
    </citation>
    <scope>NUCLEOTIDE SEQUENCE</scope>
</reference>
<dbReference type="AlphaFoldDB" id="A0A3S5A6M5"/>
<comment type="caution">
    <text evidence="1">The sequence shown here is derived from an EMBL/GenBank/DDBJ whole genome shotgun (WGS) entry which is preliminary data.</text>
</comment>
<keyword evidence="2" id="KW-1185">Reference proteome</keyword>
<evidence type="ECO:0000313" key="1">
    <source>
        <dbReference type="EMBL" id="VEL13349.1"/>
    </source>
</evidence>
<dbReference type="Proteomes" id="UP000784294">
    <property type="component" value="Unassembled WGS sequence"/>
</dbReference>
<dbReference type="OrthoDB" id="10250783at2759"/>
<gene>
    <name evidence="1" type="ORF">PXEA_LOCUS6789</name>
</gene>
<name>A0A3S5A6M5_9PLAT</name>
<protein>
    <submittedName>
        <fullName evidence="1">Uncharacterized protein</fullName>
    </submittedName>
</protein>
<dbReference type="EMBL" id="CAAALY010017522">
    <property type="protein sequence ID" value="VEL13349.1"/>
    <property type="molecule type" value="Genomic_DNA"/>
</dbReference>
<evidence type="ECO:0000313" key="2">
    <source>
        <dbReference type="Proteomes" id="UP000784294"/>
    </source>
</evidence>
<proteinExistence type="predicted"/>
<organism evidence="1 2">
    <name type="scientific">Protopolystoma xenopodis</name>
    <dbReference type="NCBI Taxonomy" id="117903"/>
    <lineage>
        <taxon>Eukaryota</taxon>
        <taxon>Metazoa</taxon>
        <taxon>Spiralia</taxon>
        <taxon>Lophotrochozoa</taxon>
        <taxon>Platyhelminthes</taxon>
        <taxon>Monogenea</taxon>
        <taxon>Polyopisthocotylea</taxon>
        <taxon>Polystomatidea</taxon>
        <taxon>Polystomatidae</taxon>
        <taxon>Protopolystoma</taxon>
    </lineage>
</organism>
<accession>A0A3S5A6M5</accession>
<sequence>MSFPIHLIFPVYNFLYQTPITTQNSQTHLHLQIDHPVSPGSRGLRHFLTRITDELRQKHREEIFRVSLADLRRVADNLSESRFRGRDESNFCRVVFGPQQSNEWKLDPKQEADWQTVSMFS</sequence>